<dbReference type="PANTHER" id="PTHR39639">
    <property type="entry name" value="CHROMOSOME 16, WHOLE GENOME SHOTGUN SEQUENCE"/>
    <property type="match status" value="1"/>
</dbReference>
<dbReference type="InterPro" id="IPR004919">
    <property type="entry name" value="GmrSD_N"/>
</dbReference>
<evidence type="ECO:0000259" key="1">
    <source>
        <dbReference type="Pfam" id="PF03235"/>
    </source>
</evidence>
<protein>
    <submittedName>
        <fullName evidence="2">DUF262 domain-containing protein</fullName>
    </submittedName>
</protein>
<dbReference type="Pfam" id="PF03235">
    <property type="entry name" value="GmrSD_N"/>
    <property type="match status" value="1"/>
</dbReference>
<gene>
    <name evidence="2" type="ORF">JHX88_14250</name>
</gene>
<feature type="domain" description="GmrSD restriction endonucleases N-terminal" evidence="1">
    <location>
        <begin position="30"/>
        <end position="81"/>
    </location>
</feature>
<dbReference type="Proteomes" id="UP001215549">
    <property type="component" value="Chromosome"/>
</dbReference>
<sequence>MDATKISAELKQQRRTVAFDTYDITAKQLLDMVAEGQIRVAPDYQRRFVWKADRESALIESVFLGIPVPSLFMATNDDSVRRQNIMRRWLRKLAEYRPRHWVNVTRRACGVASAGVGWSFA</sequence>
<evidence type="ECO:0000313" key="2">
    <source>
        <dbReference type="EMBL" id="WCR02061.1"/>
    </source>
</evidence>
<dbReference type="RefSeq" id="WP_419182342.1">
    <property type="nucleotide sequence ID" value="NZ_CP067140.1"/>
</dbReference>
<keyword evidence="3" id="KW-1185">Reference proteome</keyword>
<accession>A0ABY7S8W5</accession>
<name>A0ABY7S8W5_9RHOB</name>
<reference evidence="2 3" key="1">
    <citation type="submission" date="2021-01" db="EMBL/GenBank/DDBJ databases">
        <title>Biogeographic distribution of Paracoccus.</title>
        <authorList>
            <person name="Hollensteiner J."/>
            <person name="Leineberger J."/>
            <person name="Brinkhoff T."/>
            <person name="Daniel R."/>
        </authorList>
    </citation>
    <scope>NUCLEOTIDE SEQUENCE [LARGE SCALE GENOMIC DNA]</scope>
    <source>
        <strain evidence="2 3">DSM 18447</strain>
    </source>
</reference>
<organism evidence="2 3">
    <name type="scientific">Paracoccus saliphilus</name>
    <dbReference type="NCBI Taxonomy" id="405559"/>
    <lineage>
        <taxon>Bacteria</taxon>
        <taxon>Pseudomonadati</taxon>
        <taxon>Pseudomonadota</taxon>
        <taxon>Alphaproteobacteria</taxon>
        <taxon>Rhodobacterales</taxon>
        <taxon>Paracoccaceae</taxon>
        <taxon>Paracoccus</taxon>
    </lineage>
</organism>
<dbReference type="PANTHER" id="PTHR39639:SF1">
    <property type="entry name" value="DUF262 DOMAIN-CONTAINING PROTEIN"/>
    <property type="match status" value="1"/>
</dbReference>
<evidence type="ECO:0000313" key="3">
    <source>
        <dbReference type="Proteomes" id="UP001215549"/>
    </source>
</evidence>
<dbReference type="EMBL" id="CP067140">
    <property type="protein sequence ID" value="WCR02061.1"/>
    <property type="molecule type" value="Genomic_DNA"/>
</dbReference>
<proteinExistence type="predicted"/>